<evidence type="ECO:0000256" key="10">
    <source>
        <dbReference type="RuleBase" id="RU000461"/>
    </source>
</evidence>
<dbReference type="Proteomes" id="UP000217199">
    <property type="component" value="Unassembled WGS sequence"/>
</dbReference>
<organism evidence="11 12">
    <name type="scientific">Pyrrhoderma noxium</name>
    <dbReference type="NCBI Taxonomy" id="2282107"/>
    <lineage>
        <taxon>Eukaryota</taxon>
        <taxon>Fungi</taxon>
        <taxon>Dikarya</taxon>
        <taxon>Basidiomycota</taxon>
        <taxon>Agaricomycotina</taxon>
        <taxon>Agaricomycetes</taxon>
        <taxon>Hymenochaetales</taxon>
        <taxon>Hymenochaetaceae</taxon>
        <taxon>Pyrrhoderma</taxon>
    </lineage>
</organism>
<comment type="similarity">
    <text evidence="3 10">Belongs to the cytochrome P450 family.</text>
</comment>
<comment type="caution">
    <text evidence="11">The sequence shown here is derived from an EMBL/GenBank/DDBJ whole genome shotgun (WGS) entry which is preliminary data.</text>
</comment>
<dbReference type="Pfam" id="PF00067">
    <property type="entry name" value="p450"/>
    <property type="match status" value="1"/>
</dbReference>
<dbReference type="InterPro" id="IPR017972">
    <property type="entry name" value="Cyt_P450_CS"/>
</dbReference>
<dbReference type="PRINTS" id="PR00385">
    <property type="entry name" value="P450"/>
</dbReference>
<dbReference type="AlphaFoldDB" id="A0A286U6Y1"/>
<dbReference type="InterPro" id="IPR001128">
    <property type="entry name" value="Cyt_P450"/>
</dbReference>
<keyword evidence="6 10" id="KW-0560">Oxidoreductase</keyword>
<protein>
    <submittedName>
        <fullName evidence="11">Cytochrome P450</fullName>
    </submittedName>
</protein>
<evidence type="ECO:0000313" key="12">
    <source>
        <dbReference type="Proteomes" id="UP000217199"/>
    </source>
</evidence>
<keyword evidence="7 9" id="KW-0408">Iron</keyword>
<dbReference type="STRING" id="2282107.A0A286U6Y1"/>
<evidence type="ECO:0000256" key="1">
    <source>
        <dbReference type="ARBA" id="ARBA00001971"/>
    </source>
</evidence>
<keyword evidence="8 10" id="KW-0503">Monooxygenase</keyword>
<dbReference type="GO" id="GO:0016705">
    <property type="term" value="F:oxidoreductase activity, acting on paired donors, with incorporation or reduction of molecular oxygen"/>
    <property type="evidence" value="ECO:0007669"/>
    <property type="project" value="InterPro"/>
</dbReference>
<name>A0A286U6Y1_9AGAM</name>
<dbReference type="InParanoid" id="A0A286U6Y1"/>
<comment type="cofactor">
    <cofactor evidence="1 9">
        <name>heme</name>
        <dbReference type="ChEBI" id="CHEBI:30413"/>
    </cofactor>
</comment>
<evidence type="ECO:0000256" key="9">
    <source>
        <dbReference type="PIRSR" id="PIRSR602401-1"/>
    </source>
</evidence>
<dbReference type="SUPFAM" id="SSF48264">
    <property type="entry name" value="Cytochrome P450"/>
    <property type="match status" value="1"/>
</dbReference>
<dbReference type="GO" id="GO:0005506">
    <property type="term" value="F:iron ion binding"/>
    <property type="evidence" value="ECO:0007669"/>
    <property type="project" value="InterPro"/>
</dbReference>
<dbReference type="InterPro" id="IPR050364">
    <property type="entry name" value="Cytochrome_P450_fung"/>
</dbReference>
<evidence type="ECO:0000256" key="3">
    <source>
        <dbReference type="ARBA" id="ARBA00010617"/>
    </source>
</evidence>
<dbReference type="GO" id="GO:0020037">
    <property type="term" value="F:heme binding"/>
    <property type="evidence" value="ECO:0007669"/>
    <property type="project" value="InterPro"/>
</dbReference>
<dbReference type="GO" id="GO:0004497">
    <property type="term" value="F:monooxygenase activity"/>
    <property type="evidence" value="ECO:0007669"/>
    <property type="project" value="UniProtKB-KW"/>
</dbReference>
<keyword evidence="4 9" id="KW-0349">Heme</keyword>
<dbReference type="PANTHER" id="PTHR46300:SF7">
    <property type="entry name" value="P450, PUTATIVE (EUROFUNG)-RELATED"/>
    <property type="match status" value="1"/>
</dbReference>
<keyword evidence="5 9" id="KW-0479">Metal-binding</keyword>
<evidence type="ECO:0000256" key="2">
    <source>
        <dbReference type="ARBA" id="ARBA00005179"/>
    </source>
</evidence>
<evidence type="ECO:0000256" key="6">
    <source>
        <dbReference type="ARBA" id="ARBA00023002"/>
    </source>
</evidence>
<feature type="binding site" description="axial binding residue" evidence="9">
    <location>
        <position position="273"/>
    </location>
    <ligand>
        <name>heme</name>
        <dbReference type="ChEBI" id="CHEBI:30413"/>
    </ligand>
    <ligandPart>
        <name>Fe</name>
        <dbReference type="ChEBI" id="CHEBI:18248"/>
    </ligandPart>
</feature>
<comment type="pathway">
    <text evidence="2">Secondary metabolite biosynthesis.</text>
</comment>
<dbReference type="PROSITE" id="PS00086">
    <property type="entry name" value="CYTOCHROME_P450"/>
    <property type="match status" value="1"/>
</dbReference>
<evidence type="ECO:0000313" key="11">
    <source>
        <dbReference type="EMBL" id="PAV15312.1"/>
    </source>
</evidence>
<dbReference type="Gene3D" id="1.10.630.10">
    <property type="entry name" value="Cytochrome P450"/>
    <property type="match status" value="1"/>
</dbReference>
<evidence type="ECO:0000256" key="7">
    <source>
        <dbReference type="ARBA" id="ARBA00023004"/>
    </source>
</evidence>
<evidence type="ECO:0000256" key="4">
    <source>
        <dbReference type="ARBA" id="ARBA00022617"/>
    </source>
</evidence>
<evidence type="ECO:0000256" key="5">
    <source>
        <dbReference type="ARBA" id="ARBA00022723"/>
    </source>
</evidence>
<sequence>MVRSFDDSADLITRATYGYGITSISDPFISIAERGMEAFADAQGFYLVNELPWLQFLPSWLPGMGFRRVVEDGYKSSMDMYKKPYETFKKKQEIGLGSSSFSAKLLGSFKDKNGDVNKADEEFIAKVTSIIYAGGADTTVSTLLTFILAMVLHPDVQRKAQEEYDEVIGNNILPTFEDLQKLTYLDAVRKECLRWQSVVASSAPHTVSRDDEVDGYLIPENSIIMGNIWAILRDPVEYPDPDRFIPERFIPVENKKCPLEPNRVVFSVGRRVCPGKHFAESSIFIDMATIIATCDIGKTLDNYGNPIVPDVEYTKQLIRHPLPFKCLIKPRNKEFEKLLCQNIETEYSAGN</sequence>
<dbReference type="PRINTS" id="PR00463">
    <property type="entry name" value="EP450I"/>
</dbReference>
<keyword evidence="12" id="KW-1185">Reference proteome</keyword>
<evidence type="ECO:0000256" key="8">
    <source>
        <dbReference type="ARBA" id="ARBA00023033"/>
    </source>
</evidence>
<reference evidence="11 12" key="1">
    <citation type="journal article" date="2017" name="Mol. Ecol.">
        <title>Comparative and population genomic landscape of Phellinus noxius: A hypervariable fungus causing root rot in trees.</title>
        <authorList>
            <person name="Chung C.L."/>
            <person name="Lee T.J."/>
            <person name="Akiba M."/>
            <person name="Lee H.H."/>
            <person name="Kuo T.H."/>
            <person name="Liu D."/>
            <person name="Ke H.M."/>
            <person name="Yokoi T."/>
            <person name="Roa M.B."/>
            <person name="Lu M.J."/>
            <person name="Chang Y.Y."/>
            <person name="Ann P.J."/>
            <person name="Tsai J.N."/>
            <person name="Chen C.Y."/>
            <person name="Tzean S.S."/>
            <person name="Ota Y."/>
            <person name="Hattori T."/>
            <person name="Sahashi N."/>
            <person name="Liou R.F."/>
            <person name="Kikuchi T."/>
            <person name="Tsai I.J."/>
        </authorList>
    </citation>
    <scope>NUCLEOTIDE SEQUENCE [LARGE SCALE GENOMIC DNA]</scope>
    <source>
        <strain evidence="11 12">FFPRI411160</strain>
    </source>
</reference>
<dbReference type="InterPro" id="IPR036396">
    <property type="entry name" value="Cyt_P450_sf"/>
</dbReference>
<dbReference type="InterPro" id="IPR002401">
    <property type="entry name" value="Cyt_P450_E_grp-I"/>
</dbReference>
<gene>
    <name evidence="11" type="ORF">PNOK_0907400</name>
</gene>
<dbReference type="PANTHER" id="PTHR46300">
    <property type="entry name" value="P450, PUTATIVE (EUROFUNG)-RELATED-RELATED"/>
    <property type="match status" value="1"/>
</dbReference>
<dbReference type="EMBL" id="NBII01000010">
    <property type="protein sequence ID" value="PAV15312.1"/>
    <property type="molecule type" value="Genomic_DNA"/>
</dbReference>
<proteinExistence type="inferred from homology"/>
<accession>A0A286U6Y1</accession>
<dbReference type="OrthoDB" id="2789670at2759"/>